<dbReference type="PROSITE" id="PS51257">
    <property type="entry name" value="PROKAR_LIPOPROTEIN"/>
    <property type="match status" value="1"/>
</dbReference>
<protein>
    <submittedName>
        <fullName evidence="9">Variable outer membrane protein</fullName>
    </submittedName>
</protein>
<dbReference type="EMBL" id="CP004306">
    <property type="protein sequence ID" value="AHH07225.1"/>
    <property type="molecule type" value="Genomic_DNA"/>
</dbReference>
<keyword evidence="5" id="KW-0472">Membrane</keyword>
<comment type="similarity">
    <text evidence="3">Belongs to the variable small protein (Vsp) family.</text>
</comment>
<dbReference type="GO" id="GO:0009279">
    <property type="term" value="C:cell outer membrane"/>
    <property type="evidence" value="ECO:0007669"/>
    <property type="project" value="UniProtKB-SubCell"/>
</dbReference>
<dbReference type="AlphaFoldDB" id="W5SJZ8"/>
<keyword evidence="6" id="KW-0564">Palmitate</keyword>
<evidence type="ECO:0000256" key="8">
    <source>
        <dbReference type="ARBA" id="ARBA00023288"/>
    </source>
</evidence>
<dbReference type="Gene3D" id="1.20.120.240">
    <property type="entry name" value="Lipoprotein, type 6"/>
    <property type="match status" value="1"/>
</dbReference>
<evidence type="ECO:0000256" key="5">
    <source>
        <dbReference type="ARBA" id="ARBA00023136"/>
    </source>
</evidence>
<dbReference type="HOGENOM" id="CLU_089887_0_0_12"/>
<gene>
    <name evidence="9" type="ORF">BCD_1159</name>
</gene>
<keyword evidence="7" id="KW-0998">Cell outer membrane</keyword>
<dbReference type="InterPro" id="IPR036437">
    <property type="entry name" value="OspC-like_sf"/>
</dbReference>
<dbReference type="SUPFAM" id="SSF63515">
    <property type="entry name" value="Outer surface protein C (OspC)"/>
    <property type="match status" value="1"/>
</dbReference>
<sequence>MFVREEGRRIMLIVLIMVLVMGCNSGGGIKEGEEGKARKGDGSVIDLKVVSKKIKDAVEFAGKVKEVHTLVKSIDVLAKGIGKKIKNADELDTVADKNGTLVAAVFSLMLEIKTKLTNLETGTDKFNGMKVKVIAAKSECEKFIATVKSKNTDLGKDGVTDTHAQEVMDIISKPFGDKGASDLVKLNTEIEKLLTAAHELTRDTINEFMMLVHEAIAGRSS</sequence>
<dbReference type="Pfam" id="PF01441">
    <property type="entry name" value="Lipoprotein_6"/>
    <property type="match status" value="1"/>
</dbReference>
<accession>W5SJZ8</accession>
<proteinExistence type="inferred from homology"/>
<organism evidence="9">
    <name type="scientific">Borrelia crocidurae DOU</name>
    <dbReference type="NCBI Taxonomy" id="1293575"/>
    <lineage>
        <taxon>Bacteria</taxon>
        <taxon>Pseudomonadati</taxon>
        <taxon>Spirochaetota</taxon>
        <taxon>Spirochaetia</taxon>
        <taxon>Spirochaetales</taxon>
        <taxon>Borreliaceae</taxon>
        <taxon>Borrelia</taxon>
    </lineage>
</organism>
<comment type="subcellular location">
    <subcellularLocation>
        <location evidence="2">Cell outer membrane</location>
        <topology evidence="2">Lipid-anchor</topology>
    </subcellularLocation>
</comment>
<keyword evidence="8" id="KW-0449">Lipoprotein</keyword>
<reference evidence="9" key="1">
    <citation type="submission" date="2013-02" db="EMBL/GenBank/DDBJ databases">
        <title>Comparative genomics of Borrelia species.</title>
        <authorList>
            <person name="Schwan T.G."/>
            <person name="Raffel S.J."/>
            <person name="Porcella S.F."/>
        </authorList>
    </citation>
    <scope>NUCLEOTIDE SEQUENCE</scope>
    <source>
        <strain evidence="9">DOU</strain>
        <plasmid evidence="9">unnamed</plasmid>
    </source>
</reference>
<comment type="function">
    <text evidence="1">The Vlp and Vsp proteins are antigenically distinct proteins, only one vlp or vsp gene is transcriptionally active at any one time. Switching between these genes is a mechanism of host immune response evasion.</text>
</comment>
<evidence type="ECO:0000256" key="6">
    <source>
        <dbReference type="ARBA" id="ARBA00023139"/>
    </source>
</evidence>
<evidence type="ECO:0000313" key="9">
    <source>
        <dbReference type="EMBL" id="AHH07225.1"/>
    </source>
</evidence>
<evidence type="ECO:0000256" key="1">
    <source>
        <dbReference type="ARBA" id="ARBA00003932"/>
    </source>
</evidence>
<evidence type="ECO:0000256" key="3">
    <source>
        <dbReference type="ARBA" id="ARBA00008719"/>
    </source>
</evidence>
<dbReference type="InterPro" id="IPR001800">
    <property type="entry name" value="Lipoprotein_OspC"/>
</dbReference>
<keyword evidence="4" id="KW-0732">Signal</keyword>
<keyword evidence="9" id="KW-0614">Plasmid</keyword>
<evidence type="ECO:0000256" key="4">
    <source>
        <dbReference type="ARBA" id="ARBA00022729"/>
    </source>
</evidence>
<evidence type="ECO:0000256" key="2">
    <source>
        <dbReference type="ARBA" id="ARBA00004459"/>
    </source>
</evidence>
<name>W5SJZ8_9SPIR</name>
<evidence type="ECO:0000256" key="7">
    <source>
        <dbReference type="ARBA" id="ARBA00023237"/>
    </source>
</evidence>
<geneLocation type="plasmid" evidence="9">
    <name>unnamed</name>
</geneLocation>